<dbReference type="Proteomes" id="UP001189429">
    <property type="component" value="Unassembled WGS sequence"/>
</dbReference>
<keyword evidence="2 3" id="KW-0175">Coiled coil</keyword>
<dbReference type="PANTHER" id="PTHR12499">
    <property type="entry name" value="OPTIC ATROPHY 3 PROTEIN OPA3"/>
    <property type="match status" value="1"/>
</dbReference>
<sequence length="144" mass="15980">MVLAQLPVAKIFWLGVRQAARPISKVATSFAERSDGFQSCCVAVSRLVPSNRVSVPREEAVQSGCAILGEAVVFGVSGAVLAYEYVKQKEAERAKEDTLQRKASEERMALRWELRRLEERLHQQGEALEALRKVVDGKATPLTR</sequence>
<dbReference type="InterPro" id="IPR010754">
    <property type="entry name" value="OPA3-like"/>
</dbReference>
<keyword evidence="5" id="KW-1185">Reference proteome</keyword>
<comment type="similarity">
    <text evidence="1">Belongs to the OPA3 family.</text>
</comment>
<gene>
    <name evidence="4" type="ORF">PCOR1329_LOCUS543</name>
</gene>
<comment type="caution">
    <text evidence="4">The sequence shown here is derived from an EMBL/GenBank/DDBJ whole genome shotgun (WGS) entry which is preliminary data.</text>
</comment>
<evidence type="ECO:0000256" key="2">
    <source>
        <dbReference type="ARBA" id="ARBA00023054"/>
    </source>
</evidence>
<evidence type="ECO:0000256" key="1">
    <source>
        <dbReference type="ARBA" id="ARBA00007584"/>
    </source>
</evidence>
<organism evidence="4 5">
    <name type="scientific">Prorocentrum cordatum</name>
    <dbReference type="NCBI Taxonomy" id="2364126"/>
    <lineage>
        <taxon>Eukaryota</taxon>
        <taxon>Sar</taxon>
        <taxon>Alveolata</taxon>
        <taxon>Dinophyceae</taxon>
        <taxon>Prorocentrales</taxon>
        <taxon>Prorocentraceae</taxon>
        <taxon>Prorocentrum</taxon>
    </lineage>
</organism>
<accession>A0ABN9PA14</accession>
<protein>
    <recommendedName>
        <fullName evidence="6">OPA3-like protein</fullName>
    </recommendedName>
</protein>
<evidence type="ECO:0000313" key="5">
    <source>
        <dbReference type="Proteomes" id="UP001189429"/>
    </source>
</evidence>
<reference evidence="4" key="1">
    <citation type="submission" date="2023-10" db="EMBL/GenBank/DDBJ databases">
        <authorList>
            <person name="Chen Y."/>
            <person name="Shah S."/>
            <person name="Dougan E. K."/>
            <person name="Thang M."/>
            <person name="Chan C."/>
        </authorList>
    </citation>
    <scope>NUCLEOTIDE SEQUENCE [LARGE SCALE GENOMIC DNA]</scope>
</reference>
<evidence type="ECO:0000313" key="4">
    <source>
        <dbReference type="EMBL" id="CAK0788791.1"/>
    </source>
</evidence>
<dbReference type="EMBL" id="CAUYUJ010000114">
    <property type="protein sequence ID" value="CAK0788791.1"/>
    <property type="molecule type" value="Genomic_DNA"/>
</dbReference>
<feature type="coiled-coil region" evidence="3">
    <location>
        <begin position="100"/>
        <end position="134"/>
    </location>
</feature>
<evidence type="ECO:0008006" key="6">
    <source>
        <dbReference type="Google" id="ProtNLM"/>
    </source>
</evidence>
<proteinExistence type="inferred from homology"/>
<dbReference type="Pfam" id="PF07047">
    <property type="entry name" value="OPA3"/>
    <property type="match status" value="1"/>
</dbReference>
<name>A0ABN9PA14_9DINO</name>
<evidence type="ECO:0000256" key="3">
    <source>
        <dbReference type="SAM" id="Coils"/>
    </source>
</evidence>
<dbReference type="PANTHER" id="PTHR12499:SF0">
    <property type="entry name" value="OPTIC ATROPHY 3 PROTEIN"/>
    <property type="match status" value="1"/>
</dbReference>